<accession>A0ABN3WQN0</accession>
<protein>
    <recommendedName>
        <fullName evidence="3">Lytic transglycosylase domain-containing protein</fullName>
    </recommendedName>
</protein>
<organism evidence="1 2">
    <name type="scientific">Streptomyces thioluteus</name>
    <dbReference type="NCBI Taxonomy" id="66431"/>
    <lineage>
        <taxon>Bacteria</taxon>
        <taxon>Bacillati</taxon>
        <taxon>Actinomycetota</taxon>
        <taxon>Actinomycetes</taxon>
        <taxon>Kitasatosporales</taxon>
        <taxon>Streptomycetaceae</taxon>
        <taxon>Streptomyces</taxon>
    </lineage>
</organism>
<reference evidence="1 2" key="1">
    <citation type="journal article" date="2019" name="Int. J. Syst. Evol. Microbiol.">
        <title>The Global Catalogue of Microorganisms (GCM) 10K type strain sequencing project: providing services to taxonomists for standard genome sequencing and annotation.</title>
        <authorList>
            <consortium name="The Broad Institute Genomics Platform"/>
            <consortium name="The Broad Institute Genome Sequencing Center for Infectious Disease"/>
            <person name="Wu L."/>
            <person name="Ma J."/>
        </authorList>
    </citation>
    <scope>NUCLEOTIDE SEQUENCE [LARGE SCALE GENOMIC DNA]</scope>
    <source>
        <strain evidence="1 2">JCM 4087</strain>
    </source>
</reference>
<name>A0ABN3WQN0_STRTU</name>
<sequence>MESAGSDWRTNPATQIKWGLSYMNERYHTAPCGAWSFWQANQWY</sequence>
<comment type="caution">
    <text evidence="1">The sequence shown here is derived from an EMBL/GenBank/DDBJ whole genome shotgun (WGS) entry which is preliminary data.</text>
</comment>
<evidence type="ECO:0008006" key="3">
    <source>
        <dbReference type="Google" id="ProtNLM"/>
    </source>
</evidence>
<evidence type="ECO:0000313" key="2">
    <source>
        <dbReference type="Proteomes" id="UP001501102"/>
    </source>
</evidence>
<evidence type="ECO:0000313" key="1">
    <source>
        <dbReference type="EMBL" id="GAA2922239.1"/>
    </source>
</evidence>
<dbReference type="EMBL" id="BAAAXZ010000068">
    <property type="protein sequence ID" value="GAA2922239.1"/>
    <property type="molecule type" value="Genomic_DNA"/>
</dbReference>
<gene>
    <name evidence="1" type="ORF">GCM10020221_18000</name>
</gene>
<dbReference type="Proteomes" id="UP001501102">
    <property type="component" value="Unassembled WGS sequence"/>
</dbReference>
<keyword evidence="2" id="KW-1185">Reference proteome</keyword>
<proteinExistence type="predicted"/>